<evidence type="ECO:0000313" key="1">
    <source>
        <dbReference type="EMBL" id="PMD37579.1"/>
    </source>
</evidence>
<name>A0A2J6RGF3_HYAVF</name>
<evidence type="ECO:0000313" key="2">
    <source>
        <dbReference type="Proteomes" id="UP000235786"/>
    </source>
</evidence>
<dbReference type="Proteomes" id="UP000235786">
    <property type="component" value="Unassembled WGS sequence"/>
</dbReference>
<dbReference type="AlphaFoldDB" id="A0A2J6RGF3"/>
<sequence>MAVSEGSKWKHRGSHAEAYLFTSPSAFQCLTLLGLSVAILTPMHPLEKLITSLPLGSTSLGTISENSKHEMRVPHSVGLLSFLKNSLSLSHTQNGPQNYTFEGCP</sequence>
<proteinExistence type="predicted"/>
<organism evidence="1 2">
    <name type="scientific">Hyaloscypha variabilis (strain UAMH 11265 / GT02V1 / F)</name>
    <name type="common">Meliniomyces variabilis</name>
    <dbReference type="NCBI Taxonomy" id="1149755"/>
    <lineage>
        <taxon>Eukaryota</taxon>
        <taxon>Fungi</taxon>
        <taxon>Dikarya</taxon>
        <taxon>Ascomycota</taxon>
        <taxon>Pezizomycotina</taxon>
        <taxon>Leotiomycetes</taxon>
        <taxon>Helotiales</taxon>
        <taxon>Hyaloscyphaceae</taxon>
        <taxon>Hyaloscypha</taxon>
        <taxon>Hyaloscypha variabilis</taxon>
    </lineage>
</organism>
<gene>
    <name evidence="1" type="ORF">L207DRAFT_78291</name>
</gene>
<keyword evidence="2" id="KW-1185">Reference proteome</keyword>
<dbReference type="EMBL" id="KZ613949">
    <property type="protein sequence ID" value="PMD37579.1"/>
    <property type="molecule type" value="Genomic_DNA"/>
</dbReference>
<accession>A0A2J6RGF3</accession>
<reference evidence="1 2" key="1">
    <citation type="submission" date="2016-04" db="EMBL/GenBank/DDBJ databases">
        <title>A degradative enzymes factory behind the ericoid mycorrhizal symbiosis.</title>
        <authorList>
            <consortium name="DOE Joint Genome Institute"/>
            <person name="Martino E."/>
            <person name="Morin E."/>
            <person name="Grelet G."/>
            <person name="Kuo A."/>
            <person name="Kohler A."/>
            <person name="Daghino S."/>
            <person name="Barry K."/>
            <person name="Choi C."/>
            <person name="Cichocki N."/>
            <person name="Clum A."/>
            <person name="Copeland A."/>
            <person name="Hainaut M."/>
            <person name="Haridas S."/>
            <person name="Labutti K."/>
            <person name="Lindquist E."/>
            <person name="Lipzen A."/>
            <person name="Khouja H.-R."/>
            <person name="Murat C."/>
            <person name="Ohm R."/>
            <person name="Olson A."/>
            <person name="Spatafora J."/>
            <person name="Veneault-Fourrey C."/>
            <person name="Henrissat B."/>
            <person name="Grigoriev I."/>
            <person name="Martin F."/>
            <person name="Perotto S."/>
        </authorList>
    </citation>
    <scope>NUCLEOTIDE SEQUENCE [LARGE SCALE GENOMIC DNA]</scope>
    <source>
        <strain evidence="1 2">F</strain>
    </source>
</reference>
<protein>
    <submittedName>
        <fullName evidence="1">Uncharacterized protein</fullName>
    </submittedName>
</protein>